<gene>
    <name evidence="2" type="ORF">NADFUDRAFT_52579</name>
</gene>
<evidence type="ECO:0000313" key="3">
    <source>
        <dbReference type="Proteomes" id="UP000095009"/>
    </source>
</evidence>
<feature type="compositionally biased region" description="Polar residues" evidence="1">
    <location>
        <begin position="259"/>
        <end position="276"/>
    </location>
</feature>
<reference evidence="2 3" key="1">
    <citation type="journal article" date="2016" name="Proc. Natl. Acad. Sci. U.S.A.">
        <title>Comparative genomics of biotechnologically important yeasts.</title>
        <authorList>
            <person name="Riley R."/>
            <person name="Haridas S."/>
            <person name="Wolfe K.H."/>
            <person name="Lopes M.R."/>
            <person name="Hittinger C.T."/>
            <person name="Goeker M."/>
            <person name="Salamov A.A."/>
            <person name="Wisecaver J.H."/>
            <person name="Long T.M."/>
            <person name="Calvey C.H."/>
            <person name="Aerts A.L."/>
            <person name="Barry K.W."/>
            <person name="Choi C."/>
            <person name="Clum A."/>
            <person name="Coughlan A.Y."/>
            <person name="Deshpande S."/>
            <person name="Douglass A.P."/>
            <person name="Hanson S.J."/>
            <person name="Klenk H.-P."/>
            <person name="LaButti K.M."/>
            <person name="Lapidus A."/>
            <person name="Lindquist E.A."/>
            <person name="Lipzen A.M."/>
            <person name="Meier-Kolthoff J.P."/>
            <person name="Ohm R.A."/>
            <person name="Otillar R.P."/>
            <person name="Pangilinan J.L."/>
            <person name="Peng Y."/>
            <person name="Rokas A."/>
            <person name="Rosa C.A."/>
            <person name="Scheuner C."/>
            <person name="Sibirny A.A."/>
            <person name="Slot J.C."/>
            <person name="Stielow J.B."/>
            <person name="Sun H."/>
            <person name="Kurtzman C.P."/>
            <person name="Blackwell M."/>
            <person name="Grigoriev I.V."/>
            <person name="Jeffries T.W."/>
        </authorList>
    </citation>
    <scope>NUCLEOTIDE SEQUENCE [LARGE SCALE GENOMIC DNA]</scope>
    <source>
        <strain evidence="2 3">DSM 6958</strain>
    </source>
</reference>
<evidence type="ECO:0000256" key="1">
    <source>
        <dbReference type="SAM" id="MobiDB-lite"/>
    </source>
</evidence>
<dbReference type="EMBL" id="KV454412">
    <property type="protein sequence ID" value="ODQ64247.1"/>
    <property type="molecule type" value="Genomic_DNA"/>
</dbReference>
<feature type="region of interest" description="Disordered" evidence="1">
    <location>
        <begin position="974"/>
        <end position="999"/>
    </location>
</feature>
<feature type="compositionally biased region" description="Polar residues" evidence="1">
    <location>
        <begin position="989"/>
        <end position="999"/>
    </location>
</feature>
<accession>A0A1E3PHA7</accession>
<protein>
    <submittedName>
        <fullName evidence="2">Uncharacterized protein</fullName>
    </submittedName>
</protein>
<keyword evidence="3" id="KW-1185">Reference proteome</keyword>
<feature type="compositionally biased region" description="Polar residues" evidence="1">
    <location>
        <begin position="283"/>
        <end position="294"/>
    </location>
</feature>
<proteinExistence type="predicted"/>
<name>A0A1E3PHA7_9ASCO</name>
<sequence length="1358" mass="155308">MSQRLLGPSQAESHPLQLMSLGNGVVVSSILSTPNTSANLRESSKSHLVASAESNHTINTKINPTAVEVKKANEWKPPDLFTNQEIFESLSNSVSFFLGSCQKVISVCKRRIKENMFPSERIARNRISIQRKIFDIGHSFQDIDRQYTYLLACLSEIPRLKKDFDYSKSEIMRISDALLDIGFSLVTHYYEYVTGNKLYDDRNCGGLSAEPEIYDIVITSLEHGYNLQQLFEKYKGKSSPDIISESDENHHSTRKSSYNHHQASVSTSIVRNTQEVSPVDVRPSQNFKKQQSQPDIELRAFDLDRPANESKIVDLDGIKSEESKIFEPPGSRSYPTKPWNVFCDMMVVKKFEELDLASENVFENIKHLDEDNTQLSTKLCQTKRICIHRINKYRKSYKKHKDYVSTKDPSIDNTLVQFKAEITDYIFPSLEYGESAIRACKRLANEFSLDTGINSIAVKECKDKVLSAITNYFYKVNEFRGHYNHVENWNLLPQEESNNKKAYVSTIYKDNCKMDSEPAVLSLSQSVGDSTLRSENQRDNDNFASNFNSTVAEDDSASSHSSFLDSKCHPQDSLKGLVNVCSLSLRATHQFMALYNHFQNESKRYLRRLPGSTDINKAIENFNRIDTKFSYFEALLKFSDLPAYHQRLVRANLLIMVPDIKLFSETVIETCYEYSLTIYEKMTKKDEEGNGRALVRTLEMMLSAGFAFKEHTPVLLKVHSCLEAEFDNTALEVKIFNTSFPDPDTKHTNISNYEFDCSLIAMEHACEELSSALEKLLSTSESYGSHAFGLLDSNNEVNFTKIDGLSELFSRQYHLSKLFFKKEKNRIKSLSALKEIYTRAIYPLIKAGDYQLQASREYINKIESSLGLQAHKLNRHYSIAQAAIDRYNIIVEGIIDRRNALIQEYVKTELQSVLKKSSQDQPSYGCKKNVNFEENTGHGYLHVRFYKNECPADLKIIKMDRDLLIDHEQSDESCDKEIALSSPGEDGNTDFQSENNDNTYFQLDDNSETTESEEEDFNQVDSDYSTAQINICLKIISASDEVLSKFSQLTSCTDYHKIVPDSAVFLKDYNDSTVEYHKCQAKLNCLYSRRDARFPKSLVISEKKLKSIFESTIDASRWAVDACANYVHAIDTAANTESCDSSSKSIHQARRVIDNYYRFIAEIKDCYIAVEHNLLSHNISHNMEDAFDICKAEAMQLDSDINICEALKIACGKAIFRTDEYIRKCEIRVEAARNMPGFKEMSNDIIQMRNKLKPDIIEGVETFKDSIRDQYYKLVESWAKKTVTLEGLNRLKAGLIQISGHMCEIDPLISGYYSYATCFDKFLGSEIVNLTTTEYDLFQLSYLSHNHSDRLRALLQRL</sequence>
<organism evidence="2 3">
    <name type="scientific">Nadsonia fulvescens var. elongata DSM 6958</name>
    <dbReference type="NCBI Taxonomy" id="857566"/>
    <lineage>
        <taxon>Eukaryota</taxon>
        <taxon>Fungi</taxon>
        <taxon>Dikarya</taxon>
        <taxon>Ascomycota</taxon>
        <taxon>Saccharomycotina</taxon>
        <taxon>Dipodascomycetes</taxon>
        <taxon>Dipodascales</taxon>
        <taxon>Dipodascales incertae sedis</taxon>
        <taxon>Nadsonia</taxon>
    </lineage>
</organism>
<feature type="region of interest" description="Disordered" evidence="1">
    <location>
        <begin position="241"/>
        <end position="295"/>
    </location>
</feature>
<evidence type="ECO:0000313" key="2">
    <source>
        <dbReference type="EMBL" id="ODQ64247.1"/>
    </source>
</evidence>
<dbReference type="Proteomes" id="UP000095009">
    <property type="component" value="Unassembled WGS sequence"/>
</dbReference>